<dbReference type="PROSITE" id="PS50048">
    <property type="entry name" value="ZN2_CY6_FUNGAL_2"/>
    <property type="match status" value="1"/>
</dbReference>
<evidence type="ECO:0000256" key="3">
    <source>
        <dbReference type="ARBA" id="ARBA00023015"/>
    </source>
</evidence>
<dbReference type="GO" id="GO:0008270">
    <property type="term" value="F:zinc ion binding"/>
    <property type="evidence" value="ECO:0007669"/>
    <property type="project" value="InterPro"/>
</dbReference>
<evidence type="ECO:0000256" key="6">
    <source>
        <dbReference type="ARBA" id="ARBA00023242"/>
    </source>
</evidence>
<dbReference type="EMBL" id="KQ947411">
    <property type="protein sequence ID" value="KUJ19351.1"/>
    <property type="molecule type" value="Genomic_DNA"/>
</dbReference>
<dbReference type="GeneID" id="28820373"/>
<keyword evidence="1" id="KW-0479">Metal-binding</keyword>
<evidence type="ECO:0000313" key="8">
    <source>
        <dbReference type="EMBL" id="KUJ19351.1"/>
    </source>
</evidence>
<name>A0A194XGT4_MOLSC</name>
<dbReference type="InterPro" id="IPR052360">
    <property type="entry name" value="Transcr_Regulatory_Proteins"/>
</dbReference>
<dbReference type="PANTHER" id="PTHR36206">
    <property type="entry name" value="ASPERCRYPTIN BIOSYNTHESIS CLUSTER-SPECIFIC TRANSCRIPTION REGULATOR ATNN-RELATED"/>
    <property type="match status" value="1"/>
</dbReference>
<reference evidence="8 9" key="1">
    <citation type="submission" date="2015-10" db="EMBL/GenBank/DDBJ databases">
        <title>Full genome of DAOMC 229536 Phialocephala scopiformis, a fungal endophyte of spruce producing the potent anti-insectan compound rugulosin.</title>
        <authorList>
            <consortium name="DOE Joint Genome Institute"/>
            <person name="Walker A.K."/>
            <person name="Frasz S.L."/>
            <person name="Seifert K.A."/>
            <person name="Miller J.D."/>
            <person name="Mondo S.J."/>
            <person name="Labutti K."/>
            <person name="Lipzen A."/>
            <person name="Dockter R."/>
            <person name="Kennedy M."/>
            <person name="Grigoriev I.V."/>
            <person name="Spatafora J.W."/>
        </authorList>
    </citation>
    <scope>NUCLEOTIDE SEQUENCE [LARGE SCALE GENOMIC DNA]</scope>
    <source>
        <strain evidence="8 9">CBS 120377</strain>
    </source>
</reference>
<dbReference type="GO" id="GO:0003677">
    <property type="term" value="F:DNA binding"/>
    <property type="evidence" value="ECO:0007669"/>
    <property type="project" value="UniProtKB-KW"/>
</dbReference>
<accession>A0A194XGT4</accession>
<dbReference type="OrthoDB" id="2593732at2759"/>
<dbReference type="InterPro" id="IPR036864">
    <property type="entry name" value="Zn2-C6_fun-type_DNA-bd_sf"/>
</dbReference>
<keyword evidence="6" id="KW-0539">Nucleus</keyword>
<protein>
    <recommendedName>
        <fullName evidence="7">Zn(2)-C6 fungal-type domain-containing protein</fullName>
    </recommendedName>
</protein>
<keyword evidence="5" id="KW-0804">Transcription</keyword>
<dbReference type="CDD" id="cd00067">
    <property type="entry name" value="GAL4"/>
    <property type="match status" value="1"/>
</dbReference>
<dbReference type="PANTHER" id="PTHR36206:SF16">
    <property type="entry name" value="TRANSCRIPTION FACTOR DOMAIN-CONTAINING PROTEIN-RELATED"/>
    <property type="match status" value="1"/>
</dbReference>
<dbReference type="Pfam" id="PF11951">
    <property type="entry name" value="Fungal_trans_2"/>
    <property type="match status" value="1"/>
</dbReference>
<organism evidence="8 9">
    <name type="scientific">Mollisia scopiformis</name>
    <name type="common">Conifer needle endophyte fungus</name>
    <name type="synonym">Phialocephala scopiformis</name>
    <dbReference type="NCBI Taxonomy" id="149040"/>
    <lineage>
        <taxon>Eukaryota</taxon>
        <taxon>Fungi</taxon>
        <taxon>Dikarya</taxon>
        <taxon>Ascomycota</taxon>
        <taxon>Pezizomycotina</taxon>
        <taxon>Leotiomycetes</taxon>
        <taxon>Helotiales</taxon>
        <taxon>Mollisiaceae</taxon>
        <taxon>Mollisia</taxon>
    </lineage>
</organism>
<dbReference type="Pfam" id="PF00172">
    <property type="entry name" value="Zn_clus"/>
    <property type="match status" value="1"/>
</dbReference>
<dbReference type="InParanoid" id="A0A194XGT4"/>
<feature type="domain" description="Zn(2)-C6 fungal-type" evidence="7">
    <location>
        <begin position="14"/>
        <end position="42"/>
    </location>
</feature>
<gene>
    <name evidence="8" type="ORF">LY89DRAFT_612974</name>
</gene>
<evidence type="ECO:0000256" key="5">
    <source>
        <dbReference type="ARBA" id="ARBA00023163"/>
    </source>
</evidence>
<keyword evidence="4" id="KW-0238">DNA-binding</keyword>
<proteinExistence type="predicted"/>
<dbReference type="Proteomes" id="UP000070700">
    <property type="component" value="Unassembled WGS sequence"/>
</dbReference>
<dbReference type="SUPFAM" id="SSF57701">
    <property type="entry name" value="Zn2/Cys6 DNA-binding domain"/>
    <property type="match status" value="1"/>
</dbReference>
<keyword evidence="9" id="KW-1185">Reference proteome</keyword>
<dbReference type="InterPro" id="IPR001138">
    <property type="entry name" value="Zn2Cys6_DnaBD"/>
</dbReference>
<keyword evidence="2" id="KW-0862">Zinc</keyword>
<dbReference type="PROSITE" id="PS00463">
    <property type="entry name" value="ZN2_CY6_FUNGAL_1"/>
    <property type="match status" value="1"/>
</dbReference>
<evidence type="ECO:0000313" key="9">
    <source>
        <dbReference type="Proteomes" id="UP000070700"/>
    </source>
</evidence>
<dbReference type="Gene3D" id="4.10.240.10">
    <property type="entry name" value="Zn(2)-C6 fungal-type DNA-binding domain"/>
    <property type="match status" value="1"/>
</dbReference>
<dbReference type="SMART" id="SM00066">
    <property type="entry name" value="GAL4"/>
    <property type="match status" value="1"/>
</dbReference>
<dbReference type="STRING" id="149040.A0A194XGT4"/>
<evidence type="ECO:0000256" key="4">
    <source>
        <dbReference type="ARBA" id="ARBA00023125"/>
    </source>
</evidence>
<keyword evidence="3" id="KW-0805">Transcription regulation</keyword>
<evidence type="ECO:0000256" key="1">
    <source>
        <dbReference type="ARBA" id="ARBA00022723"/>
    </source>
</evidence>
<dbReference type="GO" id="GO:0000981">
    <property type="term" value="F:DNA-binding transcription factor activity, RNA polymerase II-specific"/>
    <property type="evidence" value="ECO:0007669"/>
    <property type="project" value="InterPro"/>
</dbReference>
<sequence>MQNSRASHFKSRAGCRTCKRRRIKCDEIKPCCIRCLSGNRICEGYGIVIDAPKRPTSKIIKIQKAKGHANSWSEIQPKVMTTLDVIPFLNHSESAAFDLFRSQTIREMSGLRSSNFWKKIALPACYSVPAILHASMALASAGRWSQASRKGYHPLGSDLMKLDTVHYYNKAIQHLKIHVAKHGDLSSLKISLIACILFIALELSTGRFGQALMHLNQGRKLLHTTSSSKLSAKCDSKVSTKTARLLSSFHSTEDEIVSVFADLDLQATYFGSERPQLTLGSHSSAEIHGPKSQFSLALPKHFSFMQEANQYLVIITNKCLQFVGQELDHDQHTRQNESSNFHRQYLYKTLKDWRKRYKEICSKAVVSDSSDTWKQYSSLMCLHHTWLSIVLPTSYAETEETDFDSYFREFATIVDLANSILSEDASKRLSLEFGLVAPLSWTVKNCRHPQIRRKALHLLTQAGREGLWEPRLMTQLGRELILLEEGIEKLEYLDLHAERSYGDEDLVPLERRISTVSVSLEIGEHPELCITFQRKAWSYGQCIGMETIIRRQPYESLLPEE</sequence>
<dbReference type="InterPro" id="IPR021858">
    <property type="entry name" value="Fun_TF"/>
</dbReference>
<evidence type="ECO:0000256" key="2">
    <source>
        <dbReference type="ARBA" id="ARBA00022833"/>
    </source>
</evidence>
<evidence type="ECO:0000259" key="7">
    <source>
        <dbReference type="PROSITE" id="PS50048"/>
    </source>
</evidence>
<dbReference type="KEGG" id="psco:LY89DRAFT_612974"/>
<dbReference type="RefSeq" id="XP_018073706.1">
    <property type="nucleotide sequence ID" value="XM_018210647.1"/>
</dbReference>
<dbReference type="AlphaFoldDB" id="A0A194XGT4"/>